<feature type="transmembrane region" description="Helical" evidence="21">
    <location>
        <begin position="280"/>
        <end position="297"/>
    </location>
</feature>
<dbReference type="EMBL" id="OX395141">
    <property type="protein sequence ID" value="CAI5795661.1"/>
    <property type="molecule type" value="Genomic_DNA"/>
</dbReference>
<sequence length="1003" mass="113141">MYYHEVGGSWDEEIGSHCTEYVQLAFMSACLSIFVGGILLILMFRVIEYTLKSLFKFAGFKTRRMPRLNLWKRHFQVWVVRMISAQTVVGRILVILVFLFSIGSLIIYFINCQSVKQFCLSFEDQTVFVDLFFNLFFLFYFGLRFFAASDKLTFWVELNSIVDFFTITPVCISFYLGRNWLGLRFLRALRLMELPKILQFLQITTTATAVKLSKLLAVSVSTCLTAAGFLHWIENSGDPWAYTKNSQSLTYFDCLYMIMVTMSTVGYGDVVVKTSLGRSFIIIFIIAGLMLFANLVPEMVDIVGSTKLHKGSYVAVKGRKYIVVCGYITLHSVTTFLRDFLAPGSGQVATEIVFLGENDPGLELETIFRCYAAYSTFFQGSVMKTEDLQRVQMGKAEACLVLADTCSANPYIEDTTNIMRVLSIKNHFPNTKVIIQIIQSSNKVYLPKIPNWDWRRGDSIICFAELKLALIAQSCVVPGLTTLLTSLFIREDSKKLITLNKHLHEIEGQDYKVMTQLLSNDFIDMSFKDVAKLCFLKLDLMLLAIEFRSGMQGNSILINPPSIIKLHFDTMGFFIAKSAVQLRRARYYCRQCHSDILNPELIVKCRCKMKVPRKSSISLSDKLKAAQDSSSLVVSRSLGYFPFLNFPFQTDSEDRPSEILDDEHEKTTLDSSGMFHWCKAVPFDKALLKRRKGQSNDMRDHIVVCVFGDATSALIGLRNFVMPLRASNFTLSELKDIVFLGSLDYLHREWEFIQNFPKLFLLRGSALSCADLKAANIQFCSMCAILSAHARGPGDQILVDTKSILATLNIRSLHFKANSSLVARMEISQGTIDSPSVPILSKRTPIITELKIASNAQFFEQSNTNESVYGMHQISRGTVFSDSFLDAVMCTTYHNHHVLALLQSLVTGGTSPELEEYLAEEASLSGSTSNVVHFGSRNRCKLALLALTDSPSVADGRLLFFGDIYNLALELLGILCFGLYRQKDETSLIENRKICDCSATYQF</sequence>
<dbReference type="PANTHER" id="PTHR10027:SF23">
    <property type="entry name" value="POTASSIUM CHANNEL SUBFAMILY U MEMBER 1"/>
    <property type="match status" value="1"/>
</dbReference>
<dbReference type="Pfam" id="PF21014">
    <property type="entry name" value="Slowpoke_C"/>
    <property type="match status" value="1"/>
</dbReference>
<keyword evidence="6 21" id="KW-0812">Transmembrane</keyword>
<dbReference type="GO" id="GO:0005886">
    <property type="term" value="C:plasma membrane"/>
    <property type="evidence" value="ECO:0007669"/>
    <property type="project" value="UniProtKB-SubCell"/>
</dbReference>
<feature type="transmembrane region" description="Helical" evidence="21">
    <location>
        <begin position="248"/>
        <end position="268"/>
    </location>
</feature>
<evidence type="ECO:0000313" key="23">
    <source>
        <dbReference type="EMBL" id="CAI5795661.1"/>
    </source>
</evidence>
<evidence type="ECO:0000313" key="24">
    <source>
        <dbReference type="Proteomes" id="UP001178461"/>
    </source>
</evidence>
<dbReference type="SUPFAM" id="SSF51735">
    <property type="entry name" value="NAD(P)-binding Rossmann-fold domains"/>
    <property type="match status" value="1"/>
</dbReference>
<evidence type="ECO:0000256" key="21">
    <source>
        <dbReference type="SAM" id="Phobius"/>
    </source>
</evidence>
<accession>A0AA35LGQ7</accession>
<dbReference type="Pfam" id="PF22614">
    <property type="entry name" value="Slo-like_RCK"/>
    <property type="match status" value="2"/>
</dbReference>
<dbReference type="PANTHER" id="PTHR10027">
    <property type="entry name" value="CALCIUM-ACTIVATED POTASSIUM CHANNEL ALPHA CHAIN"/>
    <property type="match status" value="1"/>
</dbReference>
<evidence type="ECO:0000256" key="17">
    <source>
        <dbReference type="ARBA" id="ARBA00058651"/>
    </source>
</evidence>
<dbReference type="PRINTS" id="PR00169">
    <property type="entry name" value="KCHANNEL"/>
</dbReference>
<dbReference type="FunFam" id="1.10.287.70:FF:000130">
    <property type="entry name" value="Potassium calcium-activated channel subfamily U member 1"/>
    <property type="match status" value="1"/>
</dbReference>
<comment type="subcellular location">
    <subcellularLocation>
        <location evidence="1">Cell membrane</location>
        <topology evidence="1">Multi-pass membrane protein</topology>
    </subcellularLocation>
</comment>
<evidence type="ECO:0000256" key="9">
    <source>
        <dbReference type="ARBA" id="ARBA00022882"/>
    </source>
</evidence>
<evidence type="ECO:0000256" key="13">
    <source>
        <dbReference type="ARBA" id="ARBA00023136"/>
    </source>
</evidence>
<gene>
    <name evidence="23" type="ORF">PODLI_1B011261</name>
</gene>
<dbReference type="PROSITE" id="PS51201">
    <property type="entry name" value="RCK_N"/>
    <property type="match status" value="2"/>
</dbReference>
<dbReference type="Gene3D" id="1.10.287.70">
    <property type="match status" value="1"/>
</dbReference>
<keyword evidence="12" id="KW-0406">Ion transport</keyword>
<evidence type="ECO:0000256" key="6">
    <source>
        <dbReference type="ARBA" id="ARBA00022692"/>
    </source>
</evidence>
<comment type="function">
    <text evidence="17">Testis-specific potassium channel activated by both intracellular pH and membrane voltage that mediates export of K(+). Represents the primary spermatozoan K(+) current. The channel underlies a pH-triggered membrane hyperpolarization during the process of sperm capacitation, as sperm encounter the alkaline environment near the ovum in the female reproductive tract, thereby playing an essential for male fertility.</text>
</comment>
<feature type="domain" description="RCK N-terminal" evidence="22">
    <location>
        <begin position="699"/>
        <end position="847"/>
    </location>
</feature>
<keyword evidence="4" id="KW-1003">Cell membrane</keyword>
<dbReference type="PRINTS" id="PR01449">
    <property type="entry name" value="BKCHANNELA"/>
</dbReference>
<keyword evidence="7" id="KW-0631">Potassium channel</keyword>
<keyword evidence="14 23" id="KW-0407">Ion channel</keyword>
<dbReference type="InterPro" id="IPR036291">
    <property type="entry name" value="NAD(P)-bd_dom_sf"/>
</dbReference>
<evidence type="ECO:0000256" key="18">
    <source>
        <dbReference type="ARBA" id="ARBA00072463"/>
    </source>
</evidence>
<dbReference type="Proteomes" id="UP001178461">
    <property type="component" value="Chromosome 15"/>
</dbReference>
<name>A0AA35LGQ7_9SAUR</name>
<feature type="transmembrane region" description="Helical" evidence="21">
    <location>
        <begin position="131"/>
        <end position="149"/>
    </location>
</feature>
<evidence type="ECO:0000256" key="8">
    <source>
        <dbReference type="ARBA" id="ARBA00022837"/>
    </source>
</evidence>
<keyword evidence="24" id="KW-1185">Reference proteome</keyword>
<dbReference type="Pfam" id="PF00520">
    <property type="entry name" value="Ion_trans"/>
    <property type="match status" value="1"/>
</dbReference>
<evidence type="ECO:0000256" key="7">
    <source>
        <dbReference type="ARBA" id="ARBA00022826"/>
    </source>
</evidence>
<keyword evidence="5" id="KW-0633">Potassium transport</keyword>
<dbReference type="InterPro" id="IPR047871">
    <property type="entry name" value="K_chnl_Slo-like"/>
</dbReference>
<organism evidence="23 24">
    <name type="scientific">Podarcis lilfordi</name>
    <name type="common">Lilford's wall lizard</name>
    <dbReference type="NCBI Taxonomy" id="74358"/>
    <lineage>
        <taxon>Eukaryota</taxon>
        <taxon>Metazoa</taxon>
        <taxon>Chordata</taxon>
        <taxon>Craniata</taxon>
        <taxon>Vertebrata</taxon>
        <taxon>Euteleostomi</taxon>
        <taxon>Lepidosauria</taxon>
        <taxon>Squamata</taxon>
        <taxon>Bifurcata</taxon>
        <taxon>Unidentata</taxon>
        <taxon>Episquamata</taxon>
        <taxon>Laterata</taxon>
        <taxon>Lacertibaenia</taxon>
        <taxon>Lacertidae</taxon>
        <taxon>Podarcis</taxon>
    </lineage>
</organism>
<evidence type="ECO:0000256" key="11">
    <source>
        <dbReference type="ARBA" id="ARBA00022989"/>
    </source>
</evidence>
<dbReference type="GO" id="GO:0034702">
    <property type="term" value="C:monoatomic ion channel complex"/>
    <property type="evidence" value="ECO:0007669"/>
    <property type="project" value="UniProtKB-KW"/>
</dbReference>
<keyword evidence="8" id="KW-0106">Calcium</keyword>
<keyword evidence="10" id="KW-0630">Potassium</keyword>
<evidence type="ECO:0000256" key="3">
    <source>
        <dbReference type="ARBA" id="ARBA00022448"/>
    </source>
</evidence>
<evidence type="ECO:0000256" key="15">
    <source>
        <dbReference type="ARBA" id="ARBA00029579"/>
    </source>
</evidence>
<keyword evidence="13 21" id="KW-0472">Membrane</keyword>
<keyword evidence="11 21" id="KW-1133">Transmembrane helix</keyword>
<dbReference type="InterPro" id="IPR048735">
    <property type="entry name" value="Slowpoke-like_C"/>
</dbReference>
<feature type="transmembrane region" description="Helical" evidence="21">
    <location>
        <begin position="88"/>
        <end position="110"/>
    </location>
</feature>
<evidence type="ECO:0000259" key="22">
    <source>
        <dbReference type="PROSITE" id="PS51201"/>
    </source>
</evidence>
<dbReference type="FunFam" id="3.40.50.720:FF:000005">
    <property type="entry name" value="calcium-activated potassium channel subunit alpha-1 isoform X6"/>
    <property type="match status" value="1"/>
</dbReference>
<feature type="domain" description="RCK N-terminal" evidence="22">
    <location>
        <begin position="319"/>
        <end position="465"/>
    </location>
</feature>
<dbReference type="GO" id="GO:0005267">
    <property type="term" value="F:potassium channel activity"/>
    <property type="evidence" value="ECO:0007669"/>
    <property type="project" value="UniProtKB-KW"/>
</dbReference>
<dbReference type="AlphaFoldDB" id="A0AA35LGQ7"/>
<comment type="similarity">
    <text evidence="2">Belongs to the potassium channel family. Calcium-activated (TC 1.A.1.3) subfamily. KCa1.1/KCNMA1 sub-subfamily.</text>
</comment>
<evidence type="ECO:0000256" key="19">
    <source>
        <dbReference type="ARBA" id="ARBA00075149"/>
    </source>
</evidence>
<comment type="catalytic activity">
    <reaction evidence="16">
        <text>K(+)(in) = K(+)(out)</text>
        <dbReference type="Rhea" id="RHEA:29463"/>
        <dbReference type="ChEBI" id="CHEBI:29103"/>
    </reaction>
</comment>
<dbReference type="InterPro" id="IPR003148">
    <property type="entry name" value="RCK_N"/>
</dbReference>
<dbReference type="Gene3D" id="3.40.50.720">
    <property type="entry name" value="NAD(P)-binding Rossmann-like Domain"/>
    <property type="match status" value="2"/>
</dbReference>
<keyword evidence="3" id="KW-0813">Transport</keyword>
<proteinExistence type="inferred from homology"/>
<protein>
    <recommendedName>
        <fullName evidence="18">Potassium channel subfamily U member 1</fullName>
    </recommendedName>
    <alternativeName>
        <fullName evidence="15">BK channel</fullName>
    </alternativeName>
    <alternativeName>
        <fullName evidence="20">Calcium-activated potassium channel subunit alpha-3</fullName>
    </alternativeName>
    <alternativeName>
        <fullName evidence="19">Slowpoke homolog 3</fullName>
    </alternativeName>
</protein>
<reference evidence="23" key="1">
    <citation type="submission" date="2022-12" db="EMBL/GenBank/DDBJ databases">
        <authorList>
            <person name="Alioto T."/>
            <person name="Alioto T."/>
            <person name="Gomez Garrido J."/>
        </authorList>
    </citation>
    <scope>NUCLEOTIDE SEQUENCE</scope>
</reference>
<evidence type="ECO:0000256" key="16">
    <source>
        <dbReference type="ARBA" id="ARBA00034430"/>
    </source>
</evidence>
<evidence type="ECO:0000256" key="4">
    <source>
        <dbReference type="ARBA" id="ARBA00022475"/>
    </source>
</evidence>
<keyword evidence="9" id="KW-0851">Voltage-gated channel</keyword>
<dbReference type="Pfam" id="PF03493">
    <property type="entry name" value="BK_channel_a"/>
    <property type="match status" value="1"/>
</dbReference>
<dbReference type="InterPro" id="IPR003929">
    <property type="entry name" value="K_chnl_BK_asu"/>
</dbReference>
<feature type="transmembrane region" description="Helical" evidence="21">
    <location>
        <begin position="161"/>
        <end position="181"/>
    </location>
</feature>
<evidence type="ECO:0000256" key="10">
    <source>
        <dbReference type="ARBA" id="ARBA00022958"/>
    </source>
</evidence>
<dbReference type="InterPro" id="IPR005821">
    <property type="entry name" value="Ion_trans_dom"/>
</dbReference>
<dbReference type="SUPFAM" id="SSF81324">
    <property type="entry name" value="Voltage-gated potassium channels"/>
    <property type="match status" value="1"/>
</dbReference>
<evidence type="ECO:0000256" key="2">
    <source>
        <dbReference type="ARBA" id="ARBA00008648"/>
    </source>
</evidence>
<evidence type="ECO:0000256" key="1">
    <source>
        <dbReference type="ARBA" id="ARBA00004651"/>
    </source>
</evidence>
<feature type="transmembrane region" description="Helical" evidence="21">
    <location>
        <begin position="21"/>
        <end position="47"/>
    </location>
</feature>
<dbReference type="FunFam" id="3.40.50.720:FF:000403">
    <property type="entry name" value="Potassium calcium-activated channel subfamily U member 1"/>
    <property type="match status" value="1"/>
</dbReference>
<evidence type="ECO:0000256" key="20">
    <source>
        <dbReference type="ARBA" id="ARBA00080924"/>
    </source>
</evidence>
<evidence type="ECO:0000256" key="14">
    <source>
        <dbReference type="ARBA" id="ARBA00023303"/>
    </source>
</evidence>
<evidence type="ECO:0000256" key="5">
    <source>
        <dbReference type="ARBA" id="ARBA00022538"/>
    </source>
</evidence>
<evidence type="ECO:0000256" key="12">
    <source>
        <dbReference type="ARBA" id="ARBA00023065"/>
    </source>
</evidence>